<reference evidence="7 8" key="1">
    <citation type="journal article" date="2019" name="Int. J. Syst. Evol. Microbiol.">
        <title>The Global Catalogue of Microorganisms (GCM) 10K type strain sequencing project: providing services to taxonomists for standard genome sequencing and annotation.</title>
        <authorList>
            <consortium name="The Broad Institute Genomics Platform"/>
            <consortium name="The Broad Institute Genome Sequencing Center for Infectious Disease"/>
            <person name="Wu L."/>
            <person name="Ma J."/>
        </authorList>
    </citation>
    <scope>NUCLEOTIDE SEQUENCE [LARGE SCALE GENOMIC DNA]</scope>
    <source>
        <strain evidence="7 8">JCM 13378</strain>
    </source>
</reference>
<evidence type="ECO:0000256" key="1">
    <source>
        <dbReference type="ARBA" id="ARBA00004141"/>
    </source>
</evidence>
<name>A0ABN0XHN3_9ALTE</name>
<evidence type="ECO:0000259" key="6">
    <source>
        <dbReference type="Pfam" id="PF04932"/>
    </source>
</evidence>
<dbReference type="GO" id="GO:0016874">
    <property type="term" value="F:ligase activity"/>
    <property type="evidence" value="ECO:0007669"/>
    <property type="project" value="UniProtKB-KW"/>
</dbReference>
<feature type="transmembrane region" description="Helical" evidence="5">
    <location>
        <begin position="365"/>
        <end position="385"/>
    </location>
</feature>
<evidence type="ECO:0000256" key="4">
    <source>
        <dbReference type="ARBA" id="ARBA00023136"/>
    </source>
</evidence>
<keyword evidence="8" id="KW-1185">Reference proteome</keyword>
<evidence type="ECO:0000313" key="8">
    <source>
        <dbReference type="Proteomes" id="UP001501757"/>
    </source>
</evidence>
<organism evidence="7 8">
    <name type="scientific">Bowmanella denitrificans</name>
    <dbReference type="NCBI Taxonomy" id="366582"/>
    <lineage>
        <taxon>Bacteria</taxon>
        <taxon>Pseudomonadati</taxon>
        <taxon>Pseudomonadota</taxon>
        <taxon>Gammaproteobacteria</taxon>
        <taxon>Alteromonadales</taxon>
        <taxon>Alteromonadaceae</taxon>
        <taxon>Bowmanella</taxon>
    </lineage>
</organism>
<accession>A0ABN0XHN3</accession>
<comment type="subcellular location">
    <subcellularLocation>
        <location evidence="1">Membrane</location>
        <topology evidence="1">Multi-pass membrane protein</topology>
    </subcellularLocation>
</comment>
<keyword evidence="7" id="KW-0436">Ligase</keyword>
<dbReference type="Proteomes" id="UP001501757">
    <property type="component" value="Unassembled WGS sequence"/>
</dbReference>
<keyword evidence="3 5" id="KW-1133">Transmembrane helix</keyword>
<dbReference type="PANTHER" id="PTHR37422:SF17">
    <property type="entry name" value="O-ANTIGEN LIGASE"/>
    <property type="match status" value="1"/>
</dbReference>
<dbReference type="PANTHER" id="PTHR37422">
    <property type="entry name" value="TEICHURONIC ACID BIOSYNTHESIS PROTEIN TUAE"/>
    <property type="match status" value="1"/>
</dbReference>
<dbReference type="InterPro" id="IPR007016">
    <property type="entry name" value="O-antigen_ligase-rel_domated"/>
</dbReference>
<feature type="transmembrane region" description="Helical" evidence="5">
    <location>
        <begin position="132"/>
        <end position="150"/>
    </location>
</feature>
<feature type="transmembrane region" description="Helical" evidence="5">
    <location>
        <begin position="245"/>
        <end position="263"/>
    </location>
</feature>
<feature type="transmembrane region" description="Helical" evidence="5">
    <location>
        <begin position="51"/>
        <end position="68"/>
    </location>
</feature>
<comment type="caution">
    <text evidence="7">The sequence shown here is derived from an EMBL/GenBank/DDBJ whole genome shotgun (WGS) entry which is preliminary data.</text>
</comment>
<feature type="transmembrane region" description="Helical" evidence="5">
    <location>
        <begin position="200"/>
        <end position="233"/>
    </location>
</feature>
<dbReference type="RefSeq" id="WP_343846142.1">
    <property type="nucleotide sequence ID" value="NZ_BAAAEI010000020.1"/>
</dbReference>
<dbReference type="EMBL" id="BAAAEI010000020">
    <property type="protein sequence ID" value="GAA0364392.1"/>
    <property type="molecule type" value="Genomic_DNA"/>
</dbReference>
<evidence type="ECO:0000313" key="7">
    <source>
        <dbReference type="EMBL" id="GAA0364392.1"/>
    </source>
</evidence>
<dbReference type="Pfam" id="PF04932">
    <property type="entry name" value="Wzy_C"/>
    <property type="match status" value="1"/>
</dbReference>
<feature type="transmembrane region" description="Helical" evidence="5">
    <location>
        <begin position="12"/>
        <end position="31"/>
    </location>
</feature>
<feature type="transmembrane region" description="Helical" evidence="5">
    <location>
        <begin position="103"/>
        <end position="120"/>
    </location>
</feature>
<dbReference type="InterPro" id="IPR051533">
    <property type="entry name" value="WaaL-like"/>
</dbReference>
<protein>
    <submittedName>
        <fullName evidence="7">O-antigen ligase family protein</fullName>
    </submittedName>
</protein>
<sequence>MAVHIDSLKRLCLLLTLIYYCGLLDFATRLVSGRATDVLAAHAAGDPARQFVGVLLLLLAIFVLCYERDNRVTTSFNKDLIWWALLGYLMLSVLWSYVPAITLRRVVAFSTLVLSAYVLVQSFSPLSLLRFFARAVGVITLLGLLLVPLLPELVLVGGGIRDQAFVGLFADKNAGARNCAYAFLLLFGLVSTKTGLDKGLMLILLVAIAFANSATAWVMLLAGIGLITLLRYLHATSAQTSFNRLMLFAVLLILGCLLCYWLYEQLLGLLGRDPTLTNRMVIWQLMDGFIDIEPYWGYGFGAFWASDAADAFVNRWGYIGNAHSGYYEAMLHGGWACLLLVVALMATGLWHAGNAYIRLSQGQSMAAPLAILLLMIPINAVAFAVLNHNSFDMFLFALMCFTASRLAAEAQPDNWRVV</sequence>
<feature type="transmembrane region" description="Helical" evidence="5">
    <location>
        <begin position="333"/>
        <end position="353"/>
    </location>
</feature>
<gene>
    <name evidence="7" type="ORF">GCM10009092_30930</name>
</gene>
<evidence type="ECO:0000256" key="2">
    <source>
        <dbReference type="ARBA" id="ARBA00022692"/>
    </source>
</evidence>
<feature type="transmembrane region" description="Helical" evidence="5">
    <location>
        <begin position="80"/>
        <end position="97"/>
    </location>
</feature>
<keyword evidence="4 5" id="KW-0472">Membrane</keyword>
<evidence type="ECO:0000256" key="3">
    <source>
        <dbReference type="ARBA" id="ARBA00022989"/>
    </source>
</evidence>
<keyword evidence="2 5" id="KW-0812">Transmembrane</keyword>
<proteinExistence type="predicted"/>
<feature type="domain" description="O-antigen ligase-related" evidence="6">
    <location>
        <begin position="200"/>
        <end position="341"/>
    </location>
</feature>
<evidence type="ECO:0000256" key="5">
    <source>
        <dbReference type="SAM" id="Phobius"/>
    </source>
</evidence>